<accession>A0A9D2DEE5</accession>
<dbReference type="InterPro" id="IPR012910">
    <property type="entry name" value="Plug_dom"/>
</dbReference>
<dbReference type="InterPro" id="IPR037066">
    <property type="entry name" value="Plug_dom_sf"/>
</dbReference>
<name>A0A9D2DEE5_9BACT</name>
<evidence type="ECO:0000256" key="2">
    <source>
        <dbReference type="ARBA" id="ARBA00022448"/>
    </source>
</evidence>
<keyword evidence="2 8" id="KW-0813">Transport</keyword>
<evidence type="ECO:0000259" key="10">
    <source>
        <dbReference type="Pfam" id="PF07715"/>
    </source>
</evidence>
<evidence type="ECO:0000256" key="7">
    <source>
        <dbReference type="ARBA" id="ARBA00023237"/>
    </source>
</evidence>
<evidence type="ECO:0000256" key="3">
    <source>
        <dbReference type="ARBA" id="ARBA00022452"/>
    </source>
</evidence>
<reference evidence="11" key="2">
    <citation type="submission" date="2021-04" db="EMBL/GenBank/DDBJ databases">
        <authorList>
            <person name="Gilroy R."/>
        </authorList>
    </citation>
    <scope>NUCLEOTIDE SEQUENCE</scope>
    <source>
        <strain evidence="11">ChiHjej11B10-19426</strain>
    </source>
</reference>
<dbReference type="AlphaFoldDB" id="A0A9D2DEE5"/>
<feature type="signal peptide" evidence="9">
    <location>
        <begin position="1"/>
        <end position="24"/>
    </location>
</feature>
<evidence type="ECO:0000256" key="5">
    <source>
        <dbReference type="ARBA" id="ARBA00022729"/>
    </source>
</evidence>
<evidence type="ECO:0000256" key="6">
    <source>
        <dbReference type="ARBA" id="ARBA00023136"/>
    </source>
</evidence>
<dbReference type="InterPro" id="IPR036942">
    <property type="entry name" value="Beta-barrel_TonB_sf"/>
</dbReference>
<evidence type="ECO:0000256" key="4">
    <source>
        <dbReference type="ARBA" id="ARBA00022692"/>
    </source>
</evidence>
<dbReference type="EMBL" id="DXCC01000017">
    <property type="protein sequence ID" value="HIZ15342.1"/>
    <property type="molecule type" value="Genomic_DNA"/>
</dbReference>
<keyword evidence="11" id="KW-0675">Receptor</keyword>
<proteinExistence type="inferred from homology"/>
<keyword evidence="7 8" id="KW-0998">Cell outer membrane</keyword>
<keyword evidence="4 8" id="KW-0812">Transmembrane</keyword>
<feature type="domain" description="TonB-dependent receptor plug" evidence="10">
    <location>
        <begin position="56"/>
        <end position="158"/>
    </location>
</feature>
<dbReference type="GO" id="GO:0015344">
    <property type="term" value="F:siderophore uptake transmembrane transporter activity"/>
    <property type="evidence" value="ECO:0007669"/>
    <property type="project" value="TreeGrafter"/>
</dbReference>
<evidence type="ECO:0000256" key="1">
    <source>
        <dbReference type="ARBA" id="ARBA00004571"/>
    </source>
</evidence>
<dbReference type="Gene3D" id="2.40.170.20">
    <property type="entry name" value="TonB-dependent receptor, beta-barrel domain"/>
    <property type="match status" value="1"/>
</dbReference>
<feature type="chain" id="PRO_5038483948" evidence="9">
    <location>
        <begin position="25"/>
        <end position="699"/>
    </location>
</feature>
<dbReference type="PANTHER" id="PTHR30069:SF29">
    <property type="entry name" value="HEMOGLOBIN AND HEMOGLOBIN-HAPTOGLOBIN-BINDING PROTEIN 1-RELATED"/>
    <property type="match status" value="1"/>
</dbReference>
<keyword evidence="5 9" id="KW-0732">Signal</keyword>
<keyword evidence="3 8" id="KW-1134">Transmembrane beta strand</keyword>
<dbReference type="PROSITE" id="PS52016">
    <property type="entry name" value="TONB_DEPENDENT_REC_3"/>
    <property type="match status" value="1"/>
</dbReference>
<dbReference type="Gene3D" id="2.170.130.10">
    <property type="entry name" value="TonB-dependent receptor, plug domain"/>
    <property type="match status" value="1"/>
</dbReference>
<comment type="similarity">
    <text evidence="8">Belongs to the TonB-dependent receptor family.</text>
</comment>
<keyword evidence="6 8" id="KW-0472">Membrane</keyword>
<evidence type="ECO:0000256" key="8">
    <source>
        <dbReference type="PROSITE-ProRule" id="PRU01360"/>
    </source>
</evidence>
<organism evidence="11 12">
    <name type="scientific">Candidatus Tidjanibacter faecipullorum</name>
    <dbReference type="NCBI Taxonomy" id="2838766"/>
    <lineage>
        <taxon>Bacteria</taxon>
        <taxon>Pseudomonadati</taxon>
        <taxon>Bacteroidota</taxon>
        <taxon>Bacteroidia</taxon>
        <taxon>Bacteroidales</taxon>
        <taxon>Rikenellaceae</taxon>
        <taxon>Tidjanibacter</taxon>
    </lineage>
</organism>
<evidence type="ECO:0000256" key="9">
    <source>
        <dbReference type="SAM" id="SignalP"/>
    </source>
</evidence>
<comment type="subcellular location">
    <subcellularLocation>
        <location evidence="1 8">Cell outer membrane</location>
        <topology evidence="1 8">Multi-pass membrane protein</topology>
    </subcellularLocation>
</comment>
<protein>
    <submittedName>
        <fullName evidence="11">TonB-dependent receptor plug domain-containing protein</fullName>
    </submittedName>
</protein>
<dbReference type="Pfam" id="PF07715">
    <property type="entry name" value="Plug"/>
    <property type="match status" value="1"/>
</dbReference>
<dbReference type="Proteomes" id="UP000824014">
    <property type="component" value="Unassembled WGS sequence"/>
</dbReference>
<comment type="caution">
    <text evidence="11">The sequence shown here is derived from an EMBL/GenBank/DDBJ whole genome shotgun (WGS) entry which is preliminary data.</text>
</comment>
<sequence>MKGRRIFGVLWGLWCAGTALFAAAQEPPADEAQQAADRSGTIETVTVVGARPMADIGIQKTVFDEELLREDVTFSLADMLAHNSPVYIKSHGRGTAATVSLRGTGASHTQVMWNGMSMNSPLFGMMDLSYIPSYFIDGATLYRGASSVGVTGGGLGGALSLDTRAKAGDGFGMQYTQGVASFRTFDEYLNLSYGTRRLKSETSVLLTTSENDFTYRNYAKKDFVLDEAGNVIGWSYPTERNRNCRYRDFHVLQELYYDAGRAGDFALSAWYMDSSRGLPLLNTDYTESSEARSTQTERTFRGVLRWEDYLPVGRMSARAGYHYSDIRYQERSDRSYGTTQETQIREDWHSYINTLFGNAKWENAFSPKFYLSADVTVLQHFVYTADQLPVRNTAKPQAYDDARTELSALVALRYRPVRSVGLSLDLRQEVIGNEGAPFIPALLADWTSRDGRWLIKASVTRNYRYPTLNDRQFAEGELLPEDGLSYDFGAELHGEAGRFSYAATLTFYDSYVHNWIFWYPDKGATQWLPTNIRMVHAFGAEATFGLAYGWGDGWRLSADGVFAWTRSLNMRDPISAGDNAVGKQLPYIPVWSGAMTFGLTWRTWTLSYKWDYYSERYTTTDNSALISGRIVPYIMNGVSLGKRFALRWADIGLSFRIDNLFDEAYETELSRPMPGRNYGFSIEIRPRFGRKGSGDGAAE</sequence>
<gene>
    <name evidence="11" type="ORF">H9816_05485</name>
</gene>
<evidence type="ECO:0000313" key="11">
    <source>
        <dbReference type="EMBL" id="HIZ15342.1"/>
    </source>
</evidence>
<dbReference type="InterPro" id="IPR039426">
    <property type="entry name" value="TonB-dep_rcpt-like"/>
</dbReference>
<dbReference type="PANTHER" id="PTHR30069">
    <property type="entry name" value="TONB-DEPENDENT OUTER MEMBRANE RECEPTOR"/>
    <property type="match status" value="1"/>
</dbReference>
<dbReference type="GO" id="GO:0044718">
    <property type="term" value="P:siderophore transmembrane transport"/>
    <property type="evidence" value="ECO:0007669"/>
    <property type="project" value="TreeGrafter"/>
</dbReference>
<reference evidence="11" key="1">
    <citation type="journal article" date="2021" name="PeerJ">
        <title>Extensive microbial diversity within the chicken gut microbiome revealed by metagenomics and culture.</title>
        <authorList>
            <person name="Gilroy R."/>
            <person name="Ravi A."/>
            <person name="Getino M."/>
            <person name="Pursley I."/>
            <person name="Horton D.L."/>
            <person name="Alikhan N.F."/>
            <person name="Baker D."/>
            <person name="Gharbi K."/>
            <person name="Hall N."/>
            <person name="Watson M."/>
            <person name="Adriaenssens E.M."/>
            <person name="Foster-Nyarko E."/>
            <person name="Jarju S."/>
            <person name="Secka A."/>
            <person name="Antonio M."/>
            <person name="Oren A."/>
            <person name="Chaudhuri R.R."/>
            <person name="La Ragione R."/>
            <person name="Hildebrand F."/>
            <person name="Pallen M.J."/>
        </authorList>
    </citation>
    <scope>NUCLEOTIDE SEQUENCE</scope>
    <source>
        <strain evidence="11">ChiHjej11B10-19426</strain>
    </source>
</reference>
<dbReference type="SUPFAM" id="SSF56935">
    <property type="entry name" value="Porins"/>
    <property type="match status" value="1"/>
</dbReference>
<dbReference type="GO" id="GO:0009279">
    <property type="term" value="C:cell outer membrane"/>
    <property type="evidence" value="ECO:0007669"/>
    <property type="project" value="UniProtKB-SubCell"/>
</dbReference>
<evidence type="ECO:0000313" key="12">
    <source>
        <dbReference type="Proteomes" id="UP000824014"/>
    </source>
</evidence>